<feature type="compositionally biased region" description="Polar residues" evidence="1">
    <location>
        <begin position="659"/>
        <end position="688"/>
    </location>
</feature>
<dbReference type="AlphaFoldDB" id="A0A6H5IBS5"/>
<organism evidence="2 3">
    <name type="scientific">Trichogramma brassicae</name>
    <dbReference type="NCBI Taxonomy" id="86971"/>
    <lineage>
        <taxon>Eukaryota</taxon>
        <taxon>Metazoa</taxon>
        <taxon>Ecdysozoa</taxon>
        <taxon>Arthropoda</taxon>
        <taxon>Hexapoda</taxon>
        <taxon>Insecta</taxon>
        <taxon>Pterygota</taxon>
        <taxon>Neoptera</taxon>
        <taxon>Endopterygota</taxon>
        <taxon>Hymenoptera</taxon>
        <taxon>Apocrita</taxon>
        <taxon>Proctotrupomorpha</taxon>
        <taxon>Chalcidoidea</taxon>
        <taxon>Trichogrammatidae</taxon>
        <taxon>Trichogramma</taxon>
    </lineage>
</organism>
<evidence type="ECO:0000256" key="1">
    <source>
        <dbReference type="SAM" id="MobiDB-lite"/>
    </source>
</evidence>
<feature type="region of interest" description="Disordered" evidence="1">
    <location>
        <begin position="655"/>
        <end position="690"/>
    </location>
</feature>
<keyword evidence="3" id="KW-1185">Reference proteome</keyword>
<dbReference type="EMBL" id="CADCXV010000760">
    <property type="protein sequence ID" value="CAB0034825.1"/>
    <property type="molecule type" value="Genomic_DNA"/>
</dbReference>
<reference evidence="2 3" key="1">
    <citation type="submission" date="2020-02" db="EMBL/GenBank/DDBJ databases">
        <authorList>
            <person name="Ferguson B K."/>
        </authorList>
    </citation>
    <scope>NUCLEOTIDE SEQUENCE [LARGE SCALE GENOMIC DNA]</scope>
</reference>
<dbReference type="Gene3D" id="3.30.420.10">
    <property type="entry name" value="Ribonuclease H-like superfamily/Ribonuclease H"/>
    <property type="match status" value="1"/>
</dbReference>
<evidence type="ECO:0000313" key="3">
    <source>
        <dbReference type="Proteomes" id="UP000479190"/>
    </source>
</evidence>
<sequence>MKDARHLSIAARKTPSQSQTSGRREHAFRPPFCYDRTLHIFYFGDIRRFTAEMPINACMHAVPASLQNNSRPSLHSYSQREFHLPVGHLANKRIKDPAPKDQLFGECHANPSLDNWIDPSRSAACHLSHADAIHHREGPRRRRRRRGRPAVKTNHVILDIKERFTALSHGSVSLAWIPSHIGIGGNEAVDALARAATVSPPVVSRPVNFTDLAESFRRDCFTTSIAKCEADGLHKGKIYFDLFHYHDKRLHGSKHHSLAESLHKKNIIDDPGCACGSEEENLNHVLWNYGSADLFSAQCPLFLCHSLCASASVTRRLQHLNNLTNIEVSDDSWHSNHYSTLYHDIHRKTNIPIVVRRAATSYTSCSPPMLFCAVHWTFKASRLELQNIKVILCDVQNKVPITKDTYDCIWECAAQIIANVLVEGYSNAKLLHLHEWHKSQCHKSELQVTASCPRLEIAPSVRALTKTSPNNFYSESQSDLCYSRGPGREHVAWVLVTLGKSAALLRKVQEVCSAQELTSESPQRPGAPSYIARRGRRATAAAAAVVGSRCLSRGREVAPIPVRPRNGADPQSSALKIGYRKIEPIKSKHHQYLEINAWRSGTRNRFTCPDNQASPKAYTRVQAVRTARTRDIRRYSFTLARVVHQGTRTCDVRRDQLTPDATSRDSGTTSMWSSQRPKTISPRCSHSRGSQERIDHLAEMTARPRFLLRIARVAGASHDQCNTLVTPHAQTSTALCTQTFVSLVVRRILDRQLQRTQQRNRGHSLFTQRNRDCTRLERAGYSSGTHSWLRTSSSPWSIRPFLTVRAAALTHAIRRIERQSVAAYKRATWRSGSRNRFTCPGDQARPKAYTRVQVVHTTRTRDIRRYSFTLVQVVHQGTRTCDIRRDQLTPDATSRDSGTTSMWSSQRPKAISPCCSHSRGSQERIDHTINNSFGFNLTPSCDHFANLSDFSAQDRRRSRHIWWKARPPFEVRRPDRLTGASVRNNTTAGRAPAKAQTLARHKTIAFN</sequence>
<name>A0A6H5IBS5_9HYME</name>
<dbReference type="OrthoDB" id="8058536at2759"/>
<evidence type="ECO:0008006" key="4">
    <source>
        <dbReference type="Google" id="ProtNLM"/>
    </source>
</evidence>
<feature type="region of interest" description="Disordered" evidence="1">
    <location>
        <begin position="1"/>
        <end position="25"/>
    </location>
</feature>
<dbReference type="InterPro" id="IPR012337">
    <property type="entry name" value="RNaseH-like_sf"/>
</dbReference>
<protein>
    <recommendedName>
        <fullName evidence="4">RNase H type-1 domain-containing protein</fullName>
    </recommendedName>
</protein>
<feature type="compositionally biased region" description="Polar residues" evidence="1">
    <location>
        <begin position="890"/>
        <end position="907"/>
    </location>
</feature>
<dbReference type="Proteomes" id="UP000479190">
    <property type="component" value="Unassembled WGS sequence"/>
</dbReference>
<accession>A0A6H5IBS5</accession>
<feature type="region of interest" description="Disordered" evidence="1">
    <location>
        <begin position="888"/>
        <end position="919"/>
    </location>
</feature>
<evidence type="ECO:0000313" key="2">
    <source>
        <dbReference type="EMBL" id="CAB0034825.1"/>
    </source>
</evidence>
<dbReference type="GO" id="GO:0003676">
    <property type="term" value="F:nucleic acid binding"/>
    <property type="evidence" value="ECO:0007669"/>
    <property type="project" value="InterPro"/>
</dbReference>
<gene>
    <name evidence="2" type="ORF">TBRA_LOCUS6723</name>
</gene>
<proteinExistence type="predicted"/>
<dbReference type="InterPro" id="IPR036397">
    <property type="entry name" value="RNaseH_sf"/>
</dbReference>
<dbReference type="SUPFAM" id="SSF53098">
    <property type="entry name" value="Ribonuclease H-like"/>
    <property type="match status" value="1"/>
</dbReference>